<feature type="compositionally biased region" description="Low complexity" evidence="1">
    <location>
        <begin position="128"/>
        <end position="137"/>
    </location>
</feature>
<sequence length="189" mass="20127">MPKLSEMFPSKYLQASDVEGQAYTLTVEQLMQEDVADGEKKWIIHFREAQKGLVLNRTNANTLEWLYGSDTDMWLGKQIVLFTEMTSYMGKPCLGIRMRGPNAPAYAQPAALAQAPLDGPAPAPAPAQPMQGAYGAPERPAPPLQGPGEKAAVQAAQTVQAPLAPPASPAASSAAPITDQTVLNAPIKF</sequence>
<accession>A0A0F9DC20</accession>
<dbReference type="AlphaFoldDB" id="A0A0F9DC20"/>
<reference evidence="2" key="1">
    <citation type="journal article" date="2015" name="Nature">
        <title>Complex archaea that bridge the gap between prokaryotes and eukaryotes.</title>
        <authorList>
            <person name="Spang A."/>
            <person name="Saw J.H."/>
            <person name="Jorgensen S.L."/>
            <person name="Zaremba-Niedzwiedzka K."/>
            <person name="Martijn J."/>
            <person name="Lind A.E."/>
            <person name="van Eijk R."/>
            <person name="Schleper C."/>
            <person name="Guy L."/>
            <person name="Ettema T.J."/>
        </authorList>
    </citation>
    <scope>NUCLEOTIDE SEQUENCE</scope>
</reference>
<organism evidence="2">
    <name type="scientific">marine sediment metagenome</name>
    <dbReference type="NCBI Taxonomy" id="412755"/>
    <lineage>
        <taxon>unclassified sequences</taxon>
        <taxon>metagenomes</taxon>
        <taxon>ecological metagenomes</taxon>
    </lineage>
</organism>
<feature type="compositionally biased region" description="Low complexity" evidence="1">
    <location>
        <begin position="151"/>
        <end position="162"/>
    </location>
</feature>
<protein>
    <submittedName>
        <fullName evidence="2">Uncharacterized protein</fullName>
    </submittedName>
</protein>
<feature type="region of interest" description="Disordered" evidence="1">
    <location>
        <begin position="117"/>
        <end position="177"/>
    </location>
</feature>
<evidence type="ECO:0000313" key="2">
    <source>
        <dbReference type="EMBL" id="KKL59224.1"/>
    </source>
</evidence>
<evidence type="ECO:0000256" key="1">
    <source>
        <dbReference type="SAM" id="MobiDB-lite"/>
    </source>
</evidence>
<comment type="caution">
    <text evidence="2">The sequence shown here is derived from an EMBL/GenBank/DDBJ whole genome shotgun (WGS) entry which is preliminary data.</text>
</comment>
<name>A0A0F9DC20_9ZZZZ</name>
<gene>
    <name evidence="2" type="ORF">LCGC14_2217470</name>
</gene>
<dbReference type="EMBL" id="LAZR01029559">
    <property type="protein sequence ID" value="KKL59224.1"/>
    <property type="molecule type" value="Genomic_DNA"/>
</dbReference>
<proteinExistence type="predicted"/>